<dbReference type="Proteomes" id="UP000635071">
    <property type="component" value="Unassembled WGS sequence"/>
</dbReference>
<dbReference type="PROSITE" id="PS01124">
    <property type="entry name" value="HTH_ARAC_FAMILY_2"/>
    <property type="match status" value="1"/>
</dbReference>
<protein>
    <recommendedName>
        <fullName evidence="1">HTH araC/xylS-type domain-containing protein</fullName>
    </recommendedName>
</protein>
<dbReference type="Gene3D" id="1.10.10.60">
    <property type="entry name" value="Homeodomain-like"/>
    <property type="match status" value="1"/>
</dbReference>
<organism evidence="2 3">
    <name type="scientific">Sandarakinorhabdus glacialis</name>
    <dbReference type="NCBI Taxonomy" id="1614636"/>
    <lineage>
        <taxon>Bacteria</taxon>
        <taxon>Pseudomonadati</taxon>
        <taxon>Pseudomonadota</taxon>
        <taxon>Alphaproteobacteria</taxon>
        <taxon>Sphingomonadales</taxon>
        <taxon>Sphingosinicellaceae</taxon>
        <taxon>Sandarakinorhabdus</taxon>
    </lineage>
</organism>
<dbReference type="GO" id="GO:0043565">
    <property type="term" value="F:sequence-specific DNA binding"/>
    <property type="evidence" value="ECO:0007669"/>
    <property type="project" value="InterPro"/>
</dbReference>
<feature type="domain" description="HTH araC/xylS-type" evidence="1">
    <location>
        <begin position="180"/>
        <end position="279"/>
    </location>
</feature>
<dbReference type="AlphaFoldDB" id="A0A917A2W7"/>
<dbReference type="EMBL" id="BMJM01000025">
    <property type="protein sequence ID" value="GGE22583.1"/>
    <property type="molecule type" value="Genomic_DNA"/>
</dbReference>
<evidence type="ECO:0000259" key="1">
    <source>
        <dbReference type="PROSITE" id="PS01124"/>
    </source>
</evidence>
<dbReference type="GO" id="GO:0003700">
    <property type="term" value="F:DNA-binding transcription factor activity"/>
    <property type="evidence" value="ECO:0007669"/>
    <property type="project" value="InterPro"/>
</dbReference>
<keyword evidence="3" id="KW-1185">Reference proteome</keyword>
<gene>
    <name evidence="2" type="ORF">GCM10011529_31500</name>
</gene>
<name>A0A917A2W7_9SPHN</name>
<accession>A0A917A2W7</accession>
<dbReference type="RefSeq" id="WP_188764470.1">
    <property type="nucleotide sequence ID" value="NZ_BMJM01000025.1"/>
</dbReference>
<proteinExistence type="predicted"/>
<evidence type="ECO:0000313" key="2">
    <source>
        <dbReference type="EMBL" id="GGE22583.1"/>
    </source>
</evidence>
<evidence type="ECO:0000313" key="3">
    <source>
        <dbReference type="Proteomes" id="UP000635071"/>
    </source>
</evidence>
<comment type="caution">
    <text evidence="2">The sequence shown here is derived from an EMBL/GenBank/DDBJ whole genome shotgun (WGS) entry which is preliminary data.</text>
</comment>
<reference evidence="2" key="2">
    <citation type="submission" date="2020-09" db="EMBL/GenBank/DDBJ databases">
        <authorList>
            <person name="Sun Q."/>
            <person name="Zhou Y."/>
        </authorList>
    </citation>
    <scope>NUCLEOTIDE SEQUENCE</scope>
    <source>
        <strain evidence="2">CGMCC 1.15519</strain>
    </source>
</reference>
<reference evidence="2" key="1">
    <citation type="journal article" date="2014" name="Int. J. Syst. Evol. Microbiol.">
        <title>Complete genome sequence of Corynebacterium casei LMG S-19264T (=DSM 44701T), isolated from a smear-ripened cheese.</title>
        <authorList>
            <consortium name="US DOE Joint Genome Institute (JGI-PGF)"/>
            <person name="Walter F."/>
            <person name="Albersmeier A."/>
            <person name="Kalinowski J."/>
            <person name="Ruckert C."/>
        </authorList>
    </citation>
    <scope>NUCLEOTIDE SEQUENCE</scope>
    <source>
        <strain evidence="2">CGMCC 1.15519</strain>
    </source>
</reference>
<dbReference type="InterPro" id="IPR018060">
    <property type="entry name" value="HTH_AraC"/>
</dbReference>
<sequence length="309" mass="33839">MIESGSHTPGIRVADFGLPPGTALRIERVAAPLRGVLSSYAVLDSDPSLQSGHGNWILPGWARLWIALAPKPLDISIRNRHYGKLGSAMLFGVTSRAMPTSTYGGVSVVIDIGPVAWARLFEPSAELLRDRITPLDELLPPGWSEDLVACIARCDCGSDIRSAVDDFFLQRMPPRQPQEHQIAKIAALLVDENTHNLADAVAQVGVGKRALIDLSKRYFGFPPKILSMRTRFLRALTPMMLATDAPRFASAPAGYHDFPHLIRDANRFLGLTPRRFPANEMPFTRAVLRARLLVTGSATSALEKNAVEF</sequence>